<keyword evidence="6 7" id="KW-0472">Membrane</keyword>
<dbReference type="Pfam" id="PF01943">
    <property type="entry name" value="Polysacc_synt"/>
    <property type="match status" value="1"/>
</dbReference>
<name>A0AAE6EWS5_BACFG</name>
<feature type="transmembrane region" description="Helical" evidence="7">
    <location>
        <begin position="17"/>
        <end position="38"/>
    </location>
</feature>
<feature type="transmembrane region" description="Helical" evidence="7">
    <location>
        <begin position="396"/>
        <end position="417"/>
    </location>
</feature>
<feature type="transmembrane region" description="Helical" evidence="7">
    <location>
        <begin position="50"/>
        <end position="68"/>
    </location>
</feature>
<proteinExistence type="inferred from homology"/>
<dbReference type="PANTHER" id="PTHR30250">
    <property type="entry name" value="PST FAMILY PREDICTED COLANIC ACID TRANSPORTER"/>
    <property type="match status" value="1"/>
</dbReference>
<evidence type="ECO:0008006" key="10">
    <source>
        <dbReference type="Google" id="ProtNLM"/>
    </source>
</evidence>
<feature type="transmembrane region" description="Helical" evidence="7">
    <location>
        <begin position="145"/>
        <end position="168"/>
    </location>
</feature>
<organism evidence="8 9">
    <name type="scientific">Bacteroides fragilis</name>
    <dbReference type="NCBI Taxonomy" id="817"/>
    <lineage>
        <taxon>Bacteria</taxon>
        <taxon>Pseudomonadati</taxon>
        <taxon>Bacteroidota</taxon>
        <taxon>Bacteroidia</taxon>
        <taxon>Bacteroidales</taxon>
        <taxon>Bacteroidaceae</taxon>
        <taxon>Bacteroides</taxon>
    </lineage>
</organism>
<dbReference type="Proteomes" id="UP000036847">
    <property type="component" value="Chromosome"/>
</dbReference>
<accession>A0AAE6EWS5</accession>
<sequence length="454" mass="51633">MDLVNRLLFRKIGVDQAILFTGLARIVQAIGGLVVVVLVTKKLTNIEQGYYFTFASILAIQIFFELGFNNILSQYVAHEAINIRLEENEFVGCSTSKSRISSLLHFSVKVYSTLSICLFFVLSLVGYIFFIFCSKDNIVEWRMPWLMLCLMTAIYFFISPFIAFLQGLGKVKEIALMQFIQQCVSVIGLIGTLLLGGKLYAGGIALFLGVLVCTCFVYKRFSKILYAIYRNSVTCVISYKKEIFPFQWKIALSWISSYFIFQLFNPVLFATEGAVVAGQMGMTLSVLNAIMSLSDSWITTKIPLFSGLIAAKEYLKLDRIFKLTMFQSFFINIFVLFLFIFGLYIIDIYKISISGHLLIDRFLPYGLTVMLMFTIVLRQLYGGWAIYLRCHKREPLLIQSVIIAIMCSVSTLFLGAISGINGIVIGYTFLTLCSAVWIYIIFLQKRKKWHYASI</sequence>
<feature type="transmembrane region" description="Helical" evidence="7">
    <location>
        <begin position="365"/>
        <end position="384"/>
    </location>
</feature>
<keyword evidence="5 7" id="KW-1133">Transmembrane helix</keyword>
<feature type="transmembrane region" description="Helical" evidence="7">
    <location>
        <begin position="289"/>
        <end position="311"/>
    </location>
</feature>
<feature type="transmembrane region" description="Helical" evidence="7">
    <location>
        <begin position="323"/>
        <end position="345"/>
    </location>
</feature>
<feature type="transmembrane region" description="Helical" evidence="7">
    <location>
        <begin position="423"/>
        <end position="443"/>
    </location>
</feature>
<dbReference type="PANTHER" id="PTHR30250:SF10">
    <property type="entry name" value="LIPOPOLYSACCHARIDE BIOSYNTHESIS PROTEIN WZXC"/>
    <property type="match status" value="1"/>
</dbReference>
<evidence type="ECO:0000256" key="3">
    <source>
        <dbReference type="ARBA" id="ARBA00022475"/>
    </source>
</evidence>
<feature type="transmembrane region" description="Helical" evidence="7">
    <location>
        <begin position="199"/>
        <end position="218"/>
    </location>
</feature>
<evidence type="ECO:0000256" key="6">
    <source>
        <dbReference type="ARBA" id="ARBA00023136"/>
    </source>
</evidence>
<evidence type="ECO:0000313" key="8">
    <source>
        <dbReference type="EMBL" id="QCQ47337.1"/>
    </source>
</evidence>
<gene>
    <name evidence="8" type="ORF">EC80_022220</name>
</gene>
<evidence type="ECO:0000256" key="5">
    <source>
        <dbReference type="ARBA" id="ARBA00022989"/>
    </source>
</evidence>
<dbReference type="GeneID" id="99672950"/>
<feature type="transmembrane region" description="Helical" evidence="7">
    <location>
        <begin position="250"/>
        <end position="269"/>
    </location>
</feature>
<dbReference type="AlphaFoldDB" id="A0AAE6EWS5"/>
<feature type="transmembrane region" description="Helical" evidence="7">
    <location>
        <begin position="110"/>
        <end position="133"/>
    </location>
</feature>
<evidence type="ECO:0000256" key="2">
    <source>
        <dbReference type="ARBA" id="ARBA00007430"/>
    </source>
</evidence>
<dbReference type="InterPro" id="IPR050833">
    <property type="entry name" value="Poly_Biosynth_Transport"/>
</dbReference>
<keyword evidence="4 7" id="KW-0812">Transmembrane</keyword>
<keyword evidence="3" id="KW-1003">Cell membrane</keyword>
<evidence type="ECO:0000256" key="4">
    <source>
        <dbReference type="ARBA" id="ARBA00022692"/>
    </source>
</evidence>
<evidence type="ECO:0000256" key="1">
    <source>
        <dbReference type="ARBA" id="ARBA00004651"/>
    </source>
</evidence>
<reference evidence="8 9" key="1">
    <citation type="submission" date="2019-03" db="EMBL/GenBank/DDBJ databases">
        <title>Complete genome assembly of MDR B. fragilis.</title>
        <authorList>
            <person name="Sydenham T.V."/>
            <person name="Hasman H."/>
            <person name="Justesen U.S."/>
        </authorList>
    </citation>
    <scope>NUCLEOTIDE SEQUENCE [LARGE SCALE GENOMIC DNA]</scope>
    <source>
        <strain evidence="8 9">DCMSKEJBY0001B</strain>
    </source>
</reference>
<dbReference type="InterPro" id="IPR002797">
    <property type="entry name" value="Polysacc_synth"/>
</dbReference>
<dbReference type="GO" id="GO:0005886">
    <property type="term" value="C:plasma membrane"/>
    <property type="evidence" value="ECO:0007669"/>
    <property type="project" value="UniProtKB-SubCell"/>
</dbReference>
<dbReference type="EMBL" id="CP036546">
    <property type="protein sequence ID" value="QCQ47337.1"/>
    <property type="molecule type" value="Genomic_DNA"/>
</dbReference>
<protein>
    <recommendedName>
        <fullName evidence="10">Polysaccharide biosynthesis family protein</fullName>
    </recommendedName>
</protein>
<evidence type="ECO:0000256" key="7">
    <source>
        <dbReference type="SAM" id="Phobius"/>
    </source>
</evidence>
<dbReference type="RefSeq" id="WP_033572585.1">
    <property type="nucleotide sequence ID" value="NZ_CP036546.1"/>
</dbReference>
<comment type="similarity">
    <text evidence="2">Belongs to the polysaccharide synthase family.</text>
</comment>
<evidence type="ECO:0000313" key="9">
    <source>
        <dbReference type="Proteomes" id="UP000036847"/>
    </source>
</evidence>
<comment type="subcellular location">
    <subcellularLocation>
        <location evidence="1">Cell membrane</location>
        <topology evidence="1">Multi-pass membrane protein</topology>
    </subcellularLocation>
</comment>